<gene>
    <name evidence="2" type="ORF">A4X13_0g6707</name>
</gene>
<feature type="compositionally biased region" description="Polar residues" evidence="1">
    <location>
        <begin position="551"/>
        <end position="560"/>
    </location>
</feature>
<feature type="region of interest" description="Disordered" evidence="1">
    <location>
        <begin position="459"/>
        <end position="526"/>
    </location>
</feature>
<evidence type="ECO:0000256" key="1">
    <source>
        <dbReference type="SAM" id="MobiDB-lite"/>
    </source>
</evidence>
<sequence>MHSLPTPKSLPVDSEVRRLAVFMMAQISHKKRALAAAVDCALIFQGSLENPFEFLLDSICNPVLIRMLKTLSLSADNTNSALANVVKAVEHASHMLETLCTDYTNAVIAVDEYGAGKPATLLYPGLRISPSRITPAYMLDARTMQHREACLPLYFSGEDLSFKLAQHRNRVLREGPREDGKSVHFDTKVAQPTKTQQHQQITSSQVVTASEPQKLRLQATRVAVNDAVPAIRKTTPPNINSINKIRDASQSADAIASTPVNPFSIEQLGDLWMKKKTGPAAPKDQEVNTARSNAESPWSDMELAQKTEASKVRTKISNGQDPVRRFREDISNKQATKTTATPATSGAASAPTASPSEQFRGIFPIKAAPAHVSALVKPIQPSKNVAAVKMSIYQDALAAGPSRPLKKAILAESSVFQGSFEVGLSQQGRKVVCQGSPSTSPRQPPKSVGFMTFVGQDTSCDRPALQEKGKERRISTPRTPSPEFRIKNDTSVLQKHPMNDENENGLPMFSSAMTPPSTPPGRAPRQFGLRLDVDAVIPTRARLLIATTTVAQPETASGREQQAEEELTSRAAQSIARPVRRPLATRPVPKATFIHPSARERAQRPLSTSTWFKRNQIAVVRDGLHVQVARAPPPERDDALSPHLRRKLRTSPLTNPIYHVPSERSQQHRPKAPQYFR</sequence>
<proteinExistence type="predicted"/>
<accession>A0A8T8SMZ1</accession>
<feature type="region of interest" description="Disordered" evidence="1">
    <location>
        <begin position="276"/>
        <end position="355"/>
    </location>
</feature>
<dbReference type="Proteomes" id="UP000077521">
    <property type="component" value="Unassembled WGS sequence"/>
</dbReference>
<comment type="caution">
    <text evidence="2">The sequence shown here is derived from an EMBL/GenBank/DDBJ whole genome shotgun (WGS) entry which is preliminary data.</text>
</comment>
<reference evidence="2" key="2">
    <citation type="journal article" date="2019" name="IMA Fungus">
        <title>Genome sequencing and comparison of five Tilletia species to identify candidate genes for the detection of regulated species infecting wheat.</title>
        <authorList>
            <person name="Nguyen H.D.T."/>
            <person name="Sultana T."/>
            <person name="Kesanakurti P."/>
            <person name="Hambleton S."/>
        </authorList>
    </citation>
    <scope>NUCLEOTIDE SEQUENCE</scope>
    <source>
        <strain evidence="2">DAOMC 236416</strain>
    </source>
</reference>
<name>A0A8T8SMZ1_9BASI</name>
<feature type="compositionally biased region" description="Basic and acidic residues" evidence="1">
    <location>
        <begin position="322"/>
        <end position="331"/>
    </location>
</feature>
<feature type="region of interest" description="Disordered" evidence="1">
    <location>
        <begin position="551"/>
        <end position="578"/>
    </location>
</feature>
<organism evidence="2 3">
    <name type="scientific">Tilletia indica</name>
    <dbReference type="NCBI Taxonomy" id="43049"/>
    <lineage>
        <taxon>Eukaryota</taxon>
        <taxon>Fungi</taxon>
        <taxon>Dikarya</taxon>
        <taxon>Basidiomycota</taxon>
        <taxon>Ustilaginomycotina</taxon>
        <taxon>Exobasidiomycetes</taxon>
        <taxon>Tilletiales</taxon>
        <taxon>Tilletiaceae</taxon>
        <taxon>Tilletia</taxon>
    </lineage>
</organism>
<dbReference type="AlphaFoldDB" id="A0A8T8SMZ1"/>
<protein>
    <submittedName>
        <fullName evidence="2">Uncharacterized protein</fullName>
    </submittedName>
</protein>
<evidence type="ECO:0000313" key="2">
    <source>
        <dbReference type="EMBL" id="KAE8244280.1"/>
    </source>
</evidence>
<feature type="compositionally biased region" description="Polar residues" evidence="1">
    <location>
        <begin position="287"/>
        <end position="296"/>
    </location>
</feature>
<dbReference type="EMBL" id="LWDF02000681">
    <property type="protein sequence ID" value="KAE8244280.1"/>
    <property type="molecule type" value="Genomic_DNA"/>
</dbReference>
<reference evidence="2" key="1">
    <citation type="submission" date="2016-04" db="EMBL/GenBank/DDBJ databases">
        <authorList>
            <person name="Nguyen H.D."/>
            <person name="Samba Siva P."/>
            <person name="Cullis J."/>
            <person name="Levesque C.A."/>
            <person name="Hambleton S."/>
        </authorList>
    </citation>
    <scope>NUCLEOTIDE SEQUENCE</scope>
    <source>
        <strain evidence="2">DAOMC 236416</strain>
    </source>
</reference>
<keyword evidence="3" id="KW-1185">Reference proteome</keyword>
<feature type="compositionally biased region" description="Basic and acidic residues" evidence="1">
    <location>
        <begin position="464"/>
        <end position="474"/>
    </location>
</feature>
<feature type="compositionally biased region" description="Low complexity" evidence="1">
    <location>
        <begin position="335"/>
        <end position="355"/>
    </location>
</feature>
<feature type="region of interest" description="Disordered" evidence="1">
    <location>
        <begin position="630"/>
        <end position="677"/>
    </location>
</feature>
<evidence type="ECO:0000313" key="3">
    <source>
        <dbReference type="Proteomes" id="UP000077521"/>
    </source>
</evidence>